<comment type="pathway">
    <text evidence="2">Protein modification; protein glycosylation.</text>
</comment>
<evidence type="ECO:0000256" key="5">
    <source>
        <dbReference type="ARBA" id="ARBA00022679"/>
    </source>
</evidence>
<dbReference type="Pfam" id="PF13733">
    <property type="entry name" value="Glyco_transf_7N"/>
    <property type="match status" value="1"/>
</dbReference>
<keyword evidence="6" id="KW-0812">Transmembrane</keyword>
<dbReference type="InterPro" id="IPR029044">
    <property type="entry name" value="Nucleotide-diphossugar_trans"/>
</dbReference>
<evidence type="ECO:0000256" key="4">
    <source>
        <dbReference type="ARBA" id="ARBA00022676"/>
    </source>
</evidence>
<evidence type="ECO:0000256" key="6">
    <source>
        <dbReference type="ARBA" id="ARBA00022692"/>
    </source>
</evidence>
<protein>
    <submittedName>
        <fullName evidence="13">Uncharacterized protein</fullName>
    </submittedName>
</protein>
<dbReference type="EMBL" id="VSWD01000009">
    <property type="protein sequence ID" value="KAK3093162.1"/>
    <property type="molecule type" value="Genomic_DNA"/>
</dbReference>
<feature type="domain" description="Galactosyltransferase C-terminal" evidence="11">
    <location>
        <begin position="129"/>
        <end position="185"/>
    </location>
</feature>
<dbReference type="GO" id="GO:0005975">
    <property type="term" value="P:carbohydrate metabolic process"/>
    <property type="evidence" value="ECO:0007669"/>
    <property type="project" value="InterPro"/>
</dbReference>
<evidence type="ECO:0000259" key="11">
    <source>
        <dbReference type="Pfam" id="PF02709"/>
    </source>
</evidence>
<accession>A0AA89BZ86</accession>
<dbReference type="GO" id="GO:0008378">
    <property type="term" value="F:galactosyltransferase activity"/>
    <property type="evidence" value="ECO:0007669"/>
    <property type="project" value="TreeGrafter"/>
</dbReference>
<feature type="non-terminal residue" evidence="13">
    <location>
        <position position="1"/>
    </location>
</feature>
<dbReference type="PRINTS" id="PR02050">
    <property type="entry name" value="B14GALTRFASE"/>
</dbReference>
<keyword evidence="8" id="KW-1133">Transmembrane helix</keyword>
<dbReference type="AlphaFoldDB" id="A0AA89BZ86"/>
<evidence type="ECO:0000256" key="3">
    <source>
        <dbReference type="ARBA" id="ARBA00005735"/>
    </source>
</evidence>
<evidence type="ECO:0000256" key="1">
    <source>
        <dbReference type="ARBA" id="ARBA00004606"/>
    </source>
</evidence>
<evidence type="ECO:0000256" key="7">
    <source>
        <dbReference type="ARBA" id="ARBA00022968"/>
    </source>
</evidence>
<dbReference type="SUPFAM" id="SSF53448">
    <property type="entry name" value="Nucleotide-diphospho-sugar transferases"/>
    <property type="match status" value="1"/>
</dbReference>
<comment type="caution">
    <text evidence="13">The sequence shown here is derived from an EMBL/GenBank/DDBJ whole genome shotgun (WGS) entry which is preliminary data.</text>
</comment>
<dbReference type="Pfam" id="PF02709">
    <property type="entry name" value="Glyco_transf_7C"/>
    <property type="match status" value="1"/>
</dbReference>
<evidence type="ECO:0000256" key="10">
    <source>
        <dbReference type="ARBA" id="ARBA00023180"/>
    </source>
</evidence>
<evidence type="ECO:0000256" key="9">
    <source>
        <dbReference type="ARBA" id="ARBA00023136"/>
    </source>
</evidence>
<feature type="domain" description="Galactosyltransferase N-terminal" evidence="12">
    <location>
        <begin position="14"/>
        <end position="124"/>
    </location>
</feature>
<evidence type="ECO:0000256" key="8">
    <source>
        <dbReference type="ARBA" id="ARBA00022989"/>
    </source>
</evidence>
<gene>
    <name evidence="13" type="ORF">FSP39_012069</name>
</gene>
<keyword evidence="10" id="KW-0325">Glycoprotein</keyword>
<dbReference type="GO" id="GO:0016020">
    <property type="term" value="C:membrane"/>
    <property type="evidence" value="ECO:0007669"/>
    <property type="project" value="UniProtKB-SubCell"/>
</dbReference>
<dbReference type="PANTHER" id="PTHR19300">
    <property type="entry name" value="BETA-1,4-GALACTOSYLTRANSFERASE"/>
    <property type="match status" value="1"/>
</dbReference>
<dbReference type="Gene3D" id="3.90.550.10">
    <property type="entry name" value="Spore Coat Polysaccharide Biosynthesis Protein SpsA, Chain A"/>
    <property type="match status" value="1"/>
</dbReference>
<reference evidence="13" key="1">
    <citation type="submission" date="2019-08" db="EMBL/GenBank/DDBJ databases">
        <title>The improved chromosome-level genome for the pearl oyster Pinctada fucata martensii using PacBio sequencing and Hi-C.</title>
        <authorList>
            <person name="Zheng Z."/>
        </authorList>
    </citation>
    <scope>NUCLEOTIDE SEQUENCE</scope>
    <source>
        <strain evidence="13">ZZ-2019</strain>
        <tissue evidence="13">Adductor muscle</tissue>
    </source>
</reference>
<sequence length="186" mass="21631">GREEADLTFLGLLKLQEKFTPFEKGGHFKPHHCTATTKIAVIVPYRDRDRHLKLFLNNIIPKLTRQEIDFTIFVVEQSSGAPFNRGMMRNIGFKEASTMGDYDCYVFNDVDTIPEDDRNFYFCEKDYVRHLVTKLGRTEYKLPYPELAGGIIAFTKEQFIAVNGYSNEFFVWGGEDDDIFKRLAYK</sequence>
<comment type="subcellular location">
    <subcellularLocation>
        <location evidence="1">Membrane</location>
        <topology evidence="1">Single-pass type II membrane protein</topology>
    </subcellularLocation>
</comment>
<evidence type="ECO:0000256" key="2">
    <source>
        <dbReference type="ARBA" id="ARBA00004922"/>
    </source>
</evidence>
<evidence type="ECO:0000259" key="12">
    <source>
        <dbReference type="Pfam" id="PF13733"/>
    </source>
</evidence>
<dbReference type="PANTHER" id="PTHR19300:SF57">
    <property type="entry name" value="BETA-1,4-N-ACETYLGALACTOSAMINYLTRANSFERASE"/>
    <property type="match status" value="1"/>
</dbReference>
<proteinExistence type="inferred from homology"/>
<evidence type="ECO:0000313" key="13">
    <source>
        <dbReference type="EMBL" id="KAK3093162.1"/>
    </source>
</evidence>
<name>A0AA89BZ86_PINIB</name>
<keyword evidence="7" id="KW-0735">Signal-anchor</keyword>
<keyword evidence="9" id="KW-0472">Membrane</keyword>
<keyword evidence="14" id="KW-1185">Reference proteome</keyword>
<dbReference type="GO" id="GO:0005794">
    <property type="term" value="C:Golgi apparatus"/>
    <property type="evidence" value="ECO:0007669"/>
    <property type="project" value="TreeGrafter"/>
</dbReference>
<keyword evidence="4" id="KW-0328">Glycosyltransferase</keyword>
<keyword evidence="5" id="KW-0808">Transferase</keyword>
<dbReference type="Proteomes" id="UP001186944">
    <property type="component" value="Unassembled WGS sequence"/>
</dbReference>
<comment type="similarity">
    <text evidence="3">Belongs to the glycosyltransferase 7 family.</text>
</comment>
<evidence type="ECO:0000313" key="14">
    <source>
        <dbReference type="Proteomes" id="UP001186944"/>
    </source>
</evidence>
<organism evidence="13 14">
    <name type="scientific">Pinctada imbricata</name>
    <name type="common">Atlantic pearl-oyster</name>
    <name type="synonym">Pinctada martensii</name>
    <dbReference type="NCBI Taxonomy" id="66713"/>
    <lineage>
        <taxon>Eukaryota</taxon>
        <taxon>Metazoa</taxon>
        <taxon>Spiralia</taxon>
        <taxon>Lophotrochozoa</taxon>
        <taxon>Mollusca</taxon>
        <taxon>Bivalvia</taxon>
        <taxon>Autobranchia</taxon>
        <taxon>Pteriomorphia</taxon>
        <taxon>Pterioida</taxon>
        <taxon>Pterioidea</taxon>
        <taxon>Pteriidae</taxon>
        <taxon>Pinctada</taxon>
    </lineage>
</organism>
<dbReference type="InterPro" id="IPR027995">
    <property type="entry name" value="Galactosyl_T_N"/>
</dbReference>
<dbReference type="InterPro" id="IPR003859">
    <property type="entry name" value="Galactosyl_T"/>
</dbReference>
<dbReference type="InterPro" id="IPR027791">
    <property type="entry name" value="Galactosyl_T_C"/>
</dbReference>